<feature type="non-terminal residue" evidence="1">
    <location>
        <position position="1"/>
    </location>
</feature>
<evidence type="ECO:0000313" key="1">
    <source>
        <dbReference type="EMBL" id="OCK78450.1"/>
    </source>
</evidence>
<keyword evidence="2" id="KW-1185">Reference proteome</keyword>
<organism evidence="1 2">
    <name type="scientific">Lepidopterella palustris CBS 459.81</name>
    <dbReference type="NCBI Taxonomy" id="1314670"/>
    <lineage>
        <taxon>Eukaryota</taxon>
        <taxon>Fungi</taxon>
        <taxon>Dikarya</taxon>
        <taxon>Ascomycota</taxon>
        <taxon>Pezizomycotina</taxon>
        <taxon>Dothideomycetes</taxon>
        <taxon>Pleosporomycetidae</taxon>
        <taxon>Mytilinidiales</taxon>
        <taxon>Argynnaceae</taxon>
        <taxon>Lepidopterella</taxon>
    </lineage>
</organism>
<accession>A0A8E2E725</accession>
<gene>
    <name evidence="1" type="ORF">K432DRAFT_383851</name>
</gene>
<dbReference type="EMBL" id="KV745058">
    <property type="protein sequence ID" value="OCK78450.1"/>
    <property type="molecule type" value="Genomic_DNA"/>
</dbReference>
<evidence type="ECO:0000313" key="2">
    <source>
        <dbReference type="Proteomes" id="UP000250266"/>
    </source>
</evidence>
<dbReference type="AlphaFoldDB" id="A0A8E2E725"/>
<reference evidence="1 2" key="1">
    <citation type="journal article" date="2016" name="Nat. Commun.">
        <title>Ectomycorrhizal ecology is imprinted in the genome of the dominant symbiotic fungus Cenococcum geophilum.</title>
        <authorList>
            <consortium name="DOE Joint Genome Institute"/>
            <person name="Peter M."/>
            <person name="Kohler A."/>
            <person name="Ohm R.A."/>
            <person name="Kuo A."/>
            <person name="Krutzmann J."/>
            <person name="Morin E."/>
            <person name="Arend M."/>
            <person name="Barry K.W."/>
            <person name="Binder M."/>
            <person name="Choi C."/>
            <person name="Clum A."/>
            <person name="Copeland A."/>
            <person name="Grisel N."/>
            <person name="Haridas S."/>
            <person name="Kipfer T."/>
            <person name="LaButti K."/>
            <person name="Lindquist E."/>
            <person name="Lipzen A."/>
            <person name="Maire R."/>
            <person name="Meier B."/>
            <person name="Mihaltcheva S."/>
            <person name="Molinier V."/>
            <person name="Murat C."/>
            <person name="Poggeler S."/>
            <person name="Quandt C.A."/>
            <person name="Sperisen C."/>
            <person name="Tritt A."/>
            <person name="Tisserant E."/>
            <person name="Crous P.W."/>
            <person name="Henrissat B."/>
            <person name="Nehls U."/>
            <person name="Egli S."/>
            <person name="Spatafora J.W."/>
            <person name="Grigoriev I.V."/>
            <person name="Martin F.M."/>
        </authorList>
    </citation>
    <scope>NUCLEOTIDE SEQUENCE [LARGE SCALE GENOMIC DNA]</scope>
    <source>
        <strain evidence="1 2">CBS 459.81</strain>
    </source>
</reference>
<proteinExistence type="predicted"/>
<name>A0A8E2E725_9PEZI</name>
<dbReference type="Proteomes" id="UP000250266">
    <property type="component" value="Unassembled WGS sequence"/>
</dbReference>
<sequence>MTSVEAQRALAAINFDSQKAIYLSELVLTLFPLLRPVEATIEACASIWNDIYQILRKGRLGQLSDVVIQINAIFQAFKNKPDPFSISDLSKTHRAMAILSHNFKQLMENGVDGYGLSKSDEYEV</sequence>
<protein>
    <submittedName>
        <fullName evidence="1">Uncharacterized protein</fullName>
    </submittedName>
</protein>